<sequence length="335" mass="37732">MSQKEIEQLFNQLDTSVQLLQKELDVSYLEALSETGENILANKQPHQIDGLPSDETVGKLTQLYQDIKLDSMEPEEIRKAIQLALLKGSKMDVLQPNHQMTPDAIGFIFNYLIEKLISEKDKTIRLLDPAVGMGNLLSTVYNGLLSKNISVEAEGIDNDDLLITLASVNTVMQRQSVTLTHQDAIQDLLIDPVDVIVSDLPVGYYPLDEKASKFKTAAKNGHSYAHHLFIEQSLYYLKDGGFGIFLVPAQLFETDEAPALLKMIQEEAFLQGMLNLPNELFKTKNSRKSILLIQKKGDNAKQVKQVLLAQIPDFKNQKAMLQFMKEVDSWKKENI</sequence>
<keyword evidence="4" id="KW-1185">Reference proteome</keyword>
<dbReference type="CDD" id="cd02440">
    <property type="entry name" value="AdoMet_MTases"/>
    <property type="match status" value="1"/>
</dbReference>
<dbReference type="EMBL" id="WNJQ01000003">
    <property type="protein sequence ID" value="MBC9825048.1"/>
    <property type="molecule type" value="Genomic_DNA"/>
</dbReference>
<dbReference type="PRINTS" id="PR00507">
    <property type="entry name" value="N12N6MTFRASE"/>
</dbReference>
<dbReference type="InterPro" id="IPR029063">
    <property type="entry name" value="SAM-dependent_MTases_sf"/>
</dbReference>
<dbReference type="PANTHER" id="PTHR41313">
    <property type="entry name" value="ADENINE-SPECIFIC METHYLTRANSFERASE"/>
    <property type="match status" value="1"/>
</dbReference>
<dbReference type="Pfam" id="PF02384">
    <property type="entry name" value="N6_Mtase"/>
    <property type="match status" value="1"/>
</dbReference>
<dbReference type="InterPro" id="IPR016843">
    <property type="entry name" value="S-AdoMet-dep_Ade-MeTrfase_prd"/>
</dbReference>
<gene>
    <name evidence="3" type="ORF">GLO26_04290</name>
</gene>
<proteinExistence type="predicted"/>
<protein>
    <submittedName>
        <fullName evidence="3">N-6 DNA methylase</fullName>
    </submittedName>
</protein>
<dbReference type="Proteomes" id="UP000638836">
    <property type="component" value="Unassembled WGS sequence"/>
</dbReference>
<organism evidence="3 4">
    <name type="scientific">Carnobacterium inhibens</name>
    <dbReference type="NCBI Taxonomy" id="147709"/>
    <lineage>
        <taxon>Bacteria</taxon>
        <taxon>Bacillati</taxon>
        <taxon>Bacillota</taxon>
        <taxon>Bacilli</taxon>
        <taxon>Lactobacillales</taxon>
        <taxon>Carnobacteriaceae</taxon>
        <taxon>Carnobacterium</taxon>
    </lineage>
</organism>
<keyword evidence="3" id="KW-0808">Transferase</keyword>
<dbReference type="InterPro" id="IPR048375">
    <property type="entry name" value="YtxK-like_N"/>
</dbReference>
<accession>A0ABR7TAR0</accession>
<reference evidence="3 4" key="1">
    <citation type="journal article" date="2020" name="Microorganisms">
        <title>New Insight into Antimicrobial Compounds from Food and Marine-Sourced Carnobacterium Species through Phenotype and Genome Analyses.</title>
        <authorList>
            <person name="Begrem S."/>
            <person name="Ivaniuk F."/>
            <person name="Gigout-Chevalier F."/>
            <person name="Kolypczuk L."/>
            <person name="Bonnetot S."/>
            <person name="Leroi F."/>
            <person name="Grovel O."/>
            <person name="Delbarre-Ladrat C."/>
            <person name="Passerini D."/>
        </authorList>
    </citation>
    <scope>NUCLEOTIDE SEQUENCE [LARGE SCALE GENOMIC DNA]</scope>
    <source>
        <strain evidence="3 4">MIP2551</strain>
    </source>
</reference>
<dbReference type="RefSeq" id="WP_187948643.1">
    <property type="nucleotide sequence ID" value="NZ_JBELZU010000020.1"/>
</dbReference>
<dbReference type="GO" id="GO:0008168">
    <property type="term" value="F:methyltransferase activity"/>
    <property type="evidence" value="ECO:0007669"/>
    <property type="project" value="UniProtKB-KW"/>
</dbReference>
<evidence type="ECO:0000313" key="4">
    <source>
        <dbReference type="Proteomes" id="UP000638836"/>
    </source>
</evidence>
<name>A0ABR7TAR0_9LACT</name>
<dbReference type="InterPro" id="IPR052933">
    <property type="entry name" value="DNA_Protect_Modify"/>
</dbReference>
<dbReference type="PIRSF" id="PIRSF026567">
    <property type="entry name" value="Adenine_mtase_bact_prd"/>
    <property type="match status" value="1"/>
</dbReference>
<feature type="domain" description="DNA methylase adenine-specific" evidence="1">
    <location>
        <begin position="112"/>
        <end position="313"/>
    </location>
</feature>
<dbReference type="Pfam" id="PF21106">
    <property type="entry name" value="YtxK_like"/>
    <property type="match status" value="1"/>
</dbReference>
<dbReference type="GO" id="GO:0032259">
    <property type="term" value="P:methylation"/>
    <property type="evidence" value="ECO:0007669"/>
    <property type="project" value="UniProtKB-KW"/>
</dbReference>
<evidence type="ECO:0000259" key="1">
    <source>
        <dbReference type="Pfam" id="PF02384"/>
    </source>
</evidence>
<keyword evidence="3" id="KW-0489">Methyltransferase</keyword>
<dbReference type="Gene3D" id="1.10.150.470">
    <property type="match status" value="1"/>
</dbReference>
<evidence type="ECO:0000259" key="2">
    <source>
        <dbReference type="Pfam" id="PF21106"/>
    </source>
</evidence>
<comment type="caution">
    <text evidence="3">The sequence shown here is derived from an EMBL/GenBank/DDBJ whole genome shotgun (WGS) entry which is preliminary data.</text>
</comment>
<dbReference type="SUPFAM" id="SSF53335">
    <property type="entry name" value="S-adenosyl-L-methionine-dependent methyltransferases"/>
    <property type="match status" value="1"/>
</dbReference>
<dbReference type="InterPro" id="IPR003356">
    <property type="entry name" value="DNA_methylase_A-5"/>
</dbReference>
<evidence type="ECO:0000313" key="3">
    <source>
        <dbReference type="EMBL" id="MBC9825048.1"/>
    </source>
</evidence>
<dbReference type="PANTHER" id="PTHR41313:SF1">
    <property type="entry name" value="DNA METHYLASE ADENINE-SPECIFIC DOMAIN-CONTAINING PROTEIN"/>
    <property type="match status" value="1"/>
</dbReference>
<feature type="domain" description="YtxK-like N-terminal helical" evidence="2">
    <location>
        <begin position="7"/>
        <end position="88"/>
    </location>
</feature>
<dbReference type="Gene3D" id="3.40.50.150">
    <property type="entry name" value="Vaccinia Virus protein VP39"/>
    <property type="match status" value="1"/>
</dbReference>